<gene>
    <name evidence="6" type="ORF">EDM57_18315</name>
</gene>
<comment type="cofactor">
    <cofactor evidence="1">
        <name>Mg(2+)</name>
        <dbReference type="ChEBI" id="CHEBI:18420"/>
    </cofactor>
</comment>
<evidence type="ECO:0000259" key="5">
    <source>
        <dbReference type="PROSITE" id="PS51462"/>
    </source>
</evidence>
<dbReference type="PRINTS" id="PR00502">
    <property type="entry name" value="NUDIXFAMILY"/>
</dbReference>
<dbReference type="InterPro" id="IPR015797">
    <property type="entry name" value="NUDIX_hydrolase-like_dom_sf"/>
</dbReference>
<dbReference type="InterPro" id="IPR020084">
    <property type="entry name" value="NUDIX_hydrolase_CS"/>
</dbReference>
<sequence length="162" mass="18133">MYAFSDDFGLPVQLTFDPDEYRLHPADHVLILPFYEGKLLFTRHRSRGVELPGGKIEPGESSLAAAVREVYEETGAVLEGIERIGQYLLADDQRKDIYIAKVLAYAATPSGADVTETVLFDTIPRNIKDDGRFSRILRDDVYPLTLERALLHPFAAPPARSL</sequence>
<evidence type="ECO:0000256" key="2">
    <source>
        <dbReference type="ARBA" id="ARBA00022801"/>
    </source>
</evidence>
<organism evidence="6 7">
    <name type="scientific">Brevibacillus gelatini</name>
    <dbReference type="NCBI Taxonomy" id="1655277"/>
    <lineage>
        <taxon>Bacteria</taxon>
        <taxon>Bacillati</taxon>
        <taxon>Bacillota</taxon>
        <taxon>Bacilli</taxon>
        <taxon>Bacillales</taxon>
        <taxon>Paenibacillaceae</taxon>
        <taxon>Brevibacillus</taxon>
    </lineage>
</organism>
<dbReference type="Gene3D" id="3.90.79.10">
    <property type="entry name" value="Nucleoside Triphosphate Pyrophosphohydrolase"/>
    <property type="match status" value="1"/>
</dbReference>
<protein>
    <submittedName>
        <fullName evidence="6">NUDIX domain-containing protein</fullName>
    </submittedName>
</protein>
<dbReference type="InterPro" id="IPR014078">
    <property type="entry name" value="Nudix_YtkD"/>
</dbReference>
<dbReference type="Proteomes" id="UP000268829">
    <property type="component" value="Unassembled WGS sequence"/>
</dbReference>
<evidence type="ECO:0000313" key="6">
    <source>
        <dbReference type="EMBL" id="RNB54032.1"/>
    </source>
</evidence>
<keyword evidence="2 4" id="KW-0378">Hydrolase</keyword>
<reference evidence="6 7" key="1">
    <citation type="submission" date="2018-10" db="EMBL/GenBank/DDBJ databases">
        <title>Phylogenomics of Brevibacillus.</title>
        <authorList>
            <person name="Dunlap C."/>
        </authorList>
    </citation>
    <scope>NUCLEOTIDE SEQUENCE [LARGE SCALE GENOMIC DNA]</scope>
    <source>
        <strain evidence="6 7">DSM 100115</strain>
    </source>
</reference>
<dbReference type="AlphaFoldDB" id="A0A3M8AS59"/>
<keyword evidence="3" id="KW-0460">Magnesium</keyword>
<dbReference type="PANTHER" id="PTHR43222">
    <property type="entry name" value="NUDIX HYDROLASE 23"/>
    <property type="match status" value="1"/>
</dbReference>
<feature type="domain" description="Nudix hydrolase" evidence="5">
    <location>
        <begin position="22"/>
        <end position="162"/>
    </location>
</feature>
<dbReference type="InterPro" id="IPR020476">
    <property type="entry name" value="Nudix_hydrolase"/>
</dbReference>
<dbReference type="InterPro" id="IPR000086">
    <property type="entry name" value="NUDIX_hydrolase_dom"/>
</dbReference>
<comment type="similarity">
    <text evidence="4">Belongs to the Nudix hydrolase family.</text>
</comment>
<keyword evidence="7" id="KW-1185">Reference proteome</keyword>
<dbReference type="Pfam" id="PF00293">
    <property type="entry name" value="NUDIX"/>
    <property type="match status" value="1"/>
</dbReference>
<dbReference type="OrthoDB" id="9131041at2"/>
<dbReference type="RefSeq" id="WP_122906131.1">
    <property type="nucleotide sequence ID" value="NZ_RHHS01000044.1"/>
</dbReference>
<dbReference type="EMBL" id="RHHS01000044">
    <property type="protein sequence ID" value="RNB54032.1"/>
    <property type="molecule type" value="Genomic_DNA"/>
</dbReference>
<name>A0A3M8AS59_9BACL</name>
<evidence type="ECO:0000256" key="4">
    <source>
        <dbReference type="RuleBase" id="RU003476"/>
    </source>
</evidence>
<proteinExistence type="inferred from homology"/>
<accession>A0A3M8AS59</accession>
<dbReference type="PANTHER" id="PTHR43222:SF2">
    <property type="entry name" value="NUDIX HYDROLASE 23, CHLOROPLASTIC"/>
    <property type="match status" value="1"/>
</dbReference>
<evidence type="ECO:0000313" key="7">
    <source>
        <dbReference type="Proteomes" id="UP000268829"/>
    </source>
</evidence>
<evidence type="ECO:0000256" key="1">
    <source>
        <dbReference type="ARBA" id="ARBA00001946"/>
    </source>
</evidence>
<dbReference type="PROSITE" id="PS00893">
    <property type="entry name" value="NUDIX_BOX"/>
    <property type="match status" value="1"/>
</dbReference>
<dbReference type="CDD" id="cd04665">
    <property type="entry name" value="NUDIX_RppH"/>
    <property type="match status" value="1"/>
</dbReference>
<comment type="caution">
    <text evidence="6">The sequence shown here is derived from an EMBL/GenBank/DDBJ whole genome shotgun (WGS) entry which is preliminary data.</text>
</comment>
<evidence type="ECO:0000256" key="3">
    <source>
        <dbReference type="ARBA" id="ARBA00022842"/>
    </source>
</evidence>
<dbReference type="GO" id="GO:0016787">
    <property type="term" value="F:hydrolase activity"/>
    <property type="evidence" value="ECO:0007669"/>
    <property type="project" value="UniProtKB-KW"/>
</dbReference>
<dbReference type="PROSITE" id="PS51462">
    <property type="entry name" value="NUDIX"/>
    <property type="match status" value="1"/>
</dbReference>
<dbReference type="SUPFAM" id="SSF55811">
    <property type="entry name" value="Nudix"/>
    <property type="match status" value="1"/>
</dbReference>